<evidence type="ECO:0000259" key="3">
    <source>
        <dbReference type="Pfam" id="PF26347"/>
    </source>
</evidence>
<dbReference type="OrthoDB" id="2691164at2"/>
<dbReference type="NCBIfam" id="NF041479">
    <property type="entry name" value="spor_membprot_YtrI"/>
    <property type="match status" value="1"/>
</dbReference>
<evidence type="ECO:0000256" key="2">
    <source>
        <dbReference type="SAM" id="Phobius"/>
    </source>
</evidence>
<feature type="coiled-coil region" evidence="1">
    <location>
        <begin position="45"/>
        <end position="72"/>
    </location>
</feature>
<keyword evidence="2" id="KW-0472">Membrane</keyword>
<dbReference type="Proteomes" id="UP000290649">
    <property type="component" value="Unassembled WGS sequence"/>
</dbReference>
<dbReference type="Pfam" id="PF26347">
    <property type="entry name" value="YtrI_sporulation"/>
    <property type="match status" value="1"/>
</dbReference>
<dbReference type="AlphaFoldDB" id="A0A4Q0VQF6"/>
<evidence type="ECO:0000313" key="5">
    <source>
        <dbReference type="Proteomes" id="UP000290649"/>
    </source>
</evidence>
<organism evidence="4 5">
    <name type="scientific">Anaerobacillus alkaliphilus</name>
    <dbReference type="NCBI Taxonomy" id="1548597"/>
    <lineage>
        <taxon>Bacteria</taxon>
        <taxon>Bacillati</taxon>
        <taxon>Bacillota</taxon>
        <taxon>Bacilli</taxon>
        <taxon>Bacillales</taxon>
        <taxon>Bacillaceae</taxon>
        <taxon>Anaerobacillus</taxon>
    </lineage>
</organism>
<evidence type="ECO:0000313" key="4">
    <source>
        <dbReference type="EMBL" id="RXI98752.1"/>
    </source>
</evidence>
<dbReference type="EMBL" id="QOUX01000046">
    <property type="protein sequence ID" value="RXI98752.1"/>
    <property type="molecule type" value="Genomic_DNA"/>
</dbReference>
<keyword evidence="5" id="KW-1185">Reference proteome</keyword>
<comment type="caution">
    <text evidence="4">The sequence shown here is derived from an EMBL/GenBank/DDBJ whole genome shotgun (WGS) entry which is preliminary data.</text>
</comment>
<dbReference type="InterPro" id="IPR048198">
    <property type="entry name" value="YtrI"/>
</dbReference>
<feature type="transmembrane region" description="Helical" evidence="2">
    <location>
        <begin position="12"/>
        <end position="32"/>
    </location>
</feature>
<reference evidence="4 5" key="1">
    <citation type="journal article" date="2019" name="Int. J. Syst. Evol. Microbiol.">
        <title>Anaerobacillus alkaliphilus sp. nov., a novel alkaliphilic and moderately halophilic bacterium.</title>
        <authorList>
            <person name="Borsodi A.K."/>
            <person name="Aszalos J.M."/>
            <person name="Bihari P."/>
            <person name="Nagy I."/>
            <person name="Schumann P."/>
            <person name="Sproer C."/>
            <person name="Kovacs A.L."/>
            <person name="Boka K."/>
            <person name="Dobosy P."/>
            <person name="Ovari M."/>
            <person name="Szili-Kovacs T."/>
            <person name="Toth E."/>
        </authorList>
    </citation>
    <scope>NUCLEOTIDE SEQUENCE [LARGE SCALE GENOMIC DNA]</scope>
    <source>
        <strain evidence="4 5">B16-10</strain>
    </source>
</reference>
<dbReference type="InterPro" id="IPR058620">
    <property type="entry name" value="YtrI_C"/>
</dbReference>
<sequence length="167" mass="19863">MRIPPYYKQAGWQRFFAGVIIGMIIGWFFFIYEFGEVQEKLVTKIKMQEATIKNQKDTIEILRSDKDELNKENQKKLTVQEVKVYFKNDKAFRLSELSTHDLRSQIEKELSAVLNRNIESVAESKDLLYQSIENKVFEVNDKRYHVVVRDFVLYTKLQVFVEIRLAD</sequence>
<accession>A0A4Q0VQF6</accession>
<keyword evidence="2" id="KW-0812">Transmembrane</keyword>
<feature type="domain" description="Sporulation membrane protein YtrI C-terminal" evidence="3">
    <location>
        <begin position="80"/>
        <end position="164"/>
    </location>
</feature>
<name>A0A4Q0VQF6_9BACI</name>
<gene>
    <name evidence="4" type="ORF">DS745_19640</name>
</gene>
<protein>
    <recommendedName>
        <fullName evidence="3">Sporulation membrane protein YtrI C-terminal domain-containing protein</fullName>
    </recommendedName>
</protein>
<evidence type="ECO:0000256" key="1">
    <source>
        <dbReference type="SAM" id="Coils"/>
    </source>
</evidence>
<keyword evidence="2" id="KW-1133">Transmembrane helix</keyword>
<keyword evidence="1" id="KW-0175">Coiled coil</keyword>
<proteinExistence type="predicted"/>